<proteinExistence type="predicted"/>
<protein>
    <recommendedName>
        <fullName evidence="2">VQ domain-containing protein</fullName>
    </recommendedName>
</protein>
<dbReference type="InterPro" id="IPR008889">
    <property type="entry name" value="VQ"/>
</dbReference>
<dbReference type="InterPro" id="IPR039612">
    <property type="entry name" value="VQ_5/9/14"/>
</dbReference>
<dbReference type="PANTHER" id="PTHR33783">
    <property type="entry name" value="PROTEIN HAIKU1"/>
    <property type="match status" value="1"/>
</dbReference>
<evidence type="ECO:0000313" key="4">
    <source>
        <dbReference type="Proteomes" id="UP000230069"/>
    </source>
</evidence>
<dbReference type="InParanoid" id="A0A2G5E8L1"/>
<dbReference type="EMBL" id="KZ305027">
    <property type="protein sequence ID" value="PIA52041.1"/>
    <property type="molecule type" value="Genomic_DNA"/>
</dbReference>
<dbReference type="Pfam" id="PF05678">
    <property type="entry name" value="VQ"/>
    <property type="match status" value="1"/>
</dbReference>
<feature type="region of interest" description="Disordered" evidence="1">
    <location>
        <begin position="228"/>
        <end position="249"/>
    </location>
</feature>
<dbReference type="OrthoDB" id="1934230at2759"/>
<feature type="region of interest" description="Disordered" evidence="1">
    <location>
        <begin position="92"/>
        <end position="117"/>
    </location>
</feature>
<organism evidence="3 4">
    <name type="scientific">Aquilegia coerulea</name>
    <name type="common">Rocky mountain columbine</name>
    <dbReference type="NCBI Taxonomy" id="218851"/>
    <lineage>
        <taxon>Eukaryota</taxon>
        <taxon>Viridiplantae</taxon>
        <taxon>Streptophyta</taxon>
        <taxon>Embryophyta</taxon>
        <taxon>Tracheophyta</taxon>
        <taxon>Spermatophyta</taxon>
        <taxon>Magnoliopsida</taxon>
        <taxon>Ranunculales</taxon>
        <taxon>Ranunculaceae</taxon>
        <taxon>Thalictroideae</taxon>
        <taxon>Aquilegia</taxon>
    </lineage>
</organism>
<feature type="compositionally biased region" description="Low complexity" evidence="1">
    <location>
        <begin position="51"/>
        <end position="72"/>
    </location>
</feature>
<feature type="domain" description="VQ" evidence="2">
    <location>
        <begin position="70"/>
        <end position="95"/>
    </location>
</feature>
<feature type="region of interest" description="Disordered" evidence="1">
    <location>
        <begin position="1"/>
        <end position="75"/>
    </location>
</feature>
<reference evidence="3 4" key="1">
    <citation type="submission" date="2017-09" db="EMBL/GenBank/DDBJ databases">
        <title>WGS assembly of Aquilegia coerulea Goldsmith.</title>
        <authorList>
            <person name="Hodges S."/>
            <person name="Kramer E."/>
            <person name="Nordborg M."/>
            <person name="Tomkins J."/>
            <person name="Borevitz J."/>
            <person name="Derieg N."/>
            <person name="Yan J."/>
            <person name="Mihaltcheva S."/>
            <person name="Hayes R.D."/>
            <person name="Rokhsar D."/>
        </authorList>
    </citation>
    <scope>NUCLEOTIDE SEQUENCE [LARGE SCALE GENOMIC DNA]</scope>
    <source>
        <strain evidence="4">cv. Goldsmith</strain>
    </source>
</reference>
<evidence type="ECO:0000313" key="3">
    <source>
        <dbReference type="EMBL" id="PIA52041.1"/>
    </source>
</evidence>
<sequence>MEKSCSSNQSDNNNNHHQHHQYLKQVNKTSHKISKPIIIRKTPPLPFDHSQQPLPQQQDEQQQQQQQQNQPPVYNINKSDFREVVQKLTGSPAHDRFSNQSQPPPNQFSNKPQTSRLQRIRPPPLAHLSTGPSSSLNNVIHLPPIFNPNYNFNNNGNGRSISPLSPLPPFPTVHAAAESPISAYMKYLRGSISTSDSDPKPFGALSPRWSSTNNYTMAMPTSPLAFGSPRSPCLPSSPTIEQLGFPHPL</sequence>
<feature type="compositionally biased region" description="Polar residues" evidence="1">
    <location>
        <begin position="107"/>
        <end position="117"/>
    </location>
</feature>
<dbReference type="Proteomes" id="UP000230069">
    <property type="component" value="Unassembled WGS sequence"/>
</dbReference>
<dbReference type="FunCoup" id="A0A2G5E8L1">
    <property type="interactions" value="54"/>
</dbReference>
<dbReference type="PANTHER" id="PTHR33783:SF4">
    <property type="entry name" value="VQ MOTIF-CONTAINING PROTEIN 9"/>
    <property type="match status" value="1"/>
</dbReference>
<gene>
    <name evidence="3" type="ORF">AQUCO_01000136v1</name>
</gene>
<dbReference type="STRING" id="218851.A0A2G5E8L1"/>
<keyword evidence="4" id="KW-1185">Reference proteome</keyword>
<feature type="compositionally biased region" description="Low complexity" evidence="1">
    <location>
        <begin position="1"/>
        <end position="15"/>
    </location>
</feature>
<evidence type="ECO:0000256" key="1">
    <source>
        <dbReference type="SAM" id="MobiDB-lite"/>
    </source>
</evidence>
<dbReference type="AlphaFoldDB" id="A0A2G5E8L1"/>
<name>A0A2G5E8L1_AQUCA</name>
<accession>A0A2G5E8L1</accession>
<evidence type="ECO:0000259" key="2">
    <source>
        <dbReference type="Pfam" id="PF05678"/>
    </source>
</evidence>